<accession>A0A2K2UA33</accession>
<evidence type="ECO:0000313" key="3">
    <source>
        <dbReference type="Proteomes" id="UP000236197"/>
    </source>
</evidence>
<organism evidence="2 3">
    <name type="scientific">Enteroscipio rubneri</name>
    <dbReference type="NCBI Taxonomy" id="2070686"/>
    <lineage>
        <taxon>Bacteria</taxon>
        <taxon>Bacillati</taxon>
        <taxon>Actinomycetota</taxon>
        <taxon>Coriobacteriia</taxon>
        <taxon>Eggerthellales</taxon>
        <taxon>Eggerthellaceae</taxon>
        <taxon>Enteroscipio</taxon>
    </lineage>
</organism>
<keyword evidence="3" id="KW-1185">Reference proteome</keyword>
<proteinExistence type="predicted"/>
<dbReference type="Proteomes" id="UP000236197">
    <property type="component" value="Unassembled WGS sequence"/>
</dbReference>
<evidence type="ECO:0000256" key="1">
    <source>
        <dbReference type="SAM" id="MobiDB-lite"/>
    </source>
</evidence>
<dbReference type="AlphaFoldDB" id="A0A2K2UA33"/>
<sequence length="181" mass="20829">MPEGIEVQEKKRKSGRNAASPAVYEMIEAAEEPASDDKPRRKVSLSLADVVEAMEMTSDDNQTYYNALTGELHTSFDRFAYGDVDQPEPDLEADGWIPLPDSYDIEDLRWMRDFAREQPDPMGSLLLDAAFERHPYRRFKDRAANLGFLNDWFAYREERMREVARDWFEDNGLIPAGADAQ</sequence>
<name>A0A2K2UA33_9ACTN</name>
<dbReference type="OrthoDB" id="9816539at2"/>
<protein>
    <submittedName>
        <fullName evidence="2">Uncharacterized protein</fullName>
    </submittedName>
</protein>
<reference evidence="3" key="1">
    <citation type="submission" date="2018-01" db="EMBL/GenBank/DDBJ databases">
        <title>Rubneribacter badeniensis gen. nov., sp. nov., and Colonibacter rubneri, gen. nov., sp. nov., WGS of new members of the Eggerthellaceae.</title>
        <authorList>
            <person name="Danylec N."/>
            <person name="Stoll D.A."/>
            <person name="Doetsch A."/>
            <person name="Kulling S.E."/>
            <person name="Huch M."/>
        </authorList>
    </citation>
    <scope>NUCLEOTIDE SEQUENCE [LARGE SCALE GENOMIC DNA]</scope>
    <source>
        <strain evidence="3">ResAG-96</strain>
    </source>
</reference>
<comment type="caution">
    <text evidence="2">The sequence shown here is derived from an EMBL/GenBank/DDBJ whole genome shotgun (WGS) entry which is preliminary data.</text>
</comment>
<evidence type="ECO:0000313" key="2">
    <source>
        <dbReference type="EMBL" id="PNV67144.1"/>
    </source>
</evidence>
<dbReference type="EMBL" id="PPEK01000012">
    <property type="protein sequence ID" value="PNV67144.1"/>
    <property type="molecule type" value="Genomic_DNA"/>
</dbReference>
<dbReference type="RefSeq" id="WP_103265513.1">
    <property type="nucleotide sequence ID" value="NZ_CABMLE010000012.1"/>
</dbReference>
<dbReference type="InterPro" id="IPR005361">
    <property type="entry name" value="UPF0158"/>
</dbReference>
<dbReference type="Pfam" id="PF03682">
    <property type="entry name" value="UPF0158"/>
    <property type="match status" value="1"/>
</dbReference>
<gene>
    <name evidence="2" type="ORF">C2L71_09420</name>
</gene>
<feature type="region of interest" description="Disordered" evidence="1">
    <location>
        <begin position="1"/>
        <end position="20"/>
    </location>
</feature>